<gene>
    <name evidence="2" type="ORF">M5G11_25010</name>
</gene>
<name>A0ABT5P008_9PSED</name>
<accession>A0ABT5P008</accession>
<proteinExistence type="predicted"/>
<evidence type="ECO:0000313" key="3">
    <source>
        <dbReference type="Proteomes" id="UP001148203"/>
    </source>
</evidence>
<keyword evidence="3" id="KW-1185">Reference proteome</keyword>
<evidence type="ECO:0000313" key="2">
    <source>
        <dbReference type="EMBL" id="MDD0993793.1"/>
    </source>
</evidence>
<evidence type="ECO:0008006" key="4">
    <source>
        <dbReference type="Google" id="ProtNLM"/>
    </source>
</evidence>
<dbReference type="InterPro" id="IPR009057">
    <property type="entry name" value="Homeodomain-like_sf"/>
</dbReference>
<sequence>MIDNQIIAGAQRQTQLEAAKAAFFMSGGIVTELESYSYRPPPFRYHPEPKPKIQRSTKENARQQRNAERVTLIAEMAKTMTCREVSKELGIPQNTLWTMSQRCDFKFAPGVQGGRITPYTDAQEDAKLAERITALRDAGLNRHQVEKQIAICNSTLLRIIKAFGIDFPRSKGKRCDGAI</sequence>
<dbReference type="RefSeq" id="WP_273913549.1">
    <property type="nucleotide sequence ID" value="NZ_JAMDGX010000090.1"/>
</dbReference>
<evidence type="ECO:0000256" key="1">
    <source>
        <dbReference type="SAM" id="MobiDB-lite"/>
    </source>
</evidence>
<reference evidence="2 3" key="1">
    <citation type="submission" date="2022-05" db="EMBL/GenBank/DDBJ databases">
        <title>Novel Pseudomonas spp. Isolated from a Rainbow Trout Aquaculture Facility.</title>
        <authorList>
            <person name="Testerman T."/>
            <person name="Graf J."/>
        </authorList>
    </citation>
    <scope>NUCLEOTIDE SEQUENCE [LARGE SCALE GENOMIC DNA]</scope>
    <source>
        <strain evidence="2 3">ID681</strain>
    </source>
</reference>
<feature type="compositionally biased region" description="Basic and acidic residues" evidence="1">
    <location>
        <begin position="45"/>
        <end position="65"/>
    </location>
</feature>
<comment type="caution">
    <text evidence="2">The sequence shown here is derived from an EMBL/GenBank/DDBJ whole genome shotgun (WGS) entry which is preliminary data.</text>
</comment>
<protein>
    <recommendedName>
        <fullName evidence="4">Transposase</fullName>
    </recommendedName>
</protein>
<feature type="region of interest" description="Disordered" evidence="1">
    <location>
        <begin position="42"/>
        <end position="65"/>
    </location>
</feature>
<organism evidence="2 3">
    <name type="scientific">Pseudomonas fontis</name>
    <dbReference type="NCBI Taxonomy" id="2942633"/>
    <lineage>
        <taxon>Bacteria</taxon>
        <taxon>Pseudomonadati</taxon>
        <taxon>Pseudomonadota</taxon>
        <taxon>Gammaproteobacteria</taxon>
        <taxon>Pseudomonadales</taxon>
        <taxon>Pseudomonadaceae</taxon>
        <taxon>Pseudomonas</taxon>
    </lineage>
</organism>
<dbReference type="SUPFAM" id="SSF46689">
    <property type="entry name" value="Homeodomain-like"/>
    <property type="match status" value="1"/>
</dbReference>
<dbReference type="EMBL" id="JAMDGY010000108">
    <property type="protein sequence ID" value="MDD0993793.1"/>
    <property type="molecule type" value="Genomic_DNA"/>
</dbReference>
<dbReference type="Proteomes" id="UP001148203">
    <property type="component" value="Unassembled WGS sequence"/>
</dbReference>